<evidence type="ECO:0000313" key="11">
    <source>
        <dbReference type="EMBL" id="VDL77160.1"/>
    </source>
</evidence>
<dbReference type="WBParaSite" id="NBR_0001357001-mRNA-1">
    <property type="protein sequence ID" value="NBR_0001357001-mRNA-1"/>
    <property type="gene ID" value="NBR_0001357001"/>
</dbReference>
<keyword evidence="7" id="KW-0407">Ion channel</keyword>
<dbReference type="AlphaFoldDB" id="A0A0N4YAX2"/>
<feature type="region of interest" description="Disordered" evidence="8">
    <location>
        <begin position="1"/>
        <end position="33"/>
    </location>
</feature>
<keyword evidence="3 9" id="KW-0812">Transmembrane</keyword>
<accession>A0A0N4YAX2</accession>
<dbReference type="GO" id="GO:0030322">
    <property type="term" value="P:stabilization of membrane potential"/>
    <property type="evidence" value="ECO:0007669"/>
    <property type="project" value="TreeGrafter"/>
</dbReference>
<keyword evidence="2" id="KW-0813">Transport</keyword>
<dbReference type="STRING" id="27835.A0A0N4YAX2"/>
<evidence type="ECO:0000256" key="6">
    <source>
        <dbReference type="ARBA" id="ARBA00023136"/>
    </source>
</evidence>
<dbReference type="InterPro" id="IPR003280">
    <property type="entry name" value="2pore_dom_K_chnl"/>
</dbReference>
<evidence type="ECO:0000256" key="9">
    <source>
        <dbReference type="SAM" id="Phobius"/>
    </source>
</evidence>
<dbReference type="GO" id="GO:0005886">
    <property type="term" value="C:plasma membrane"/>
    <property type="evidence" value="ECO:0007669"/>
    <property type="project" value="TreeGrafter"/>
</dbReference>
<evidence type="ECO:0000256" key="3">
    <source>
        <dbReference type="ARBA" id="ARBA00022692"/>
    </source>
</evidence>
<evidence type="ECO:0000256" key="8">
    <source>
        <dbReference type="SAM" id="MobiDB-lite"/>
    </source>
</evidence>
<dbReference type="GO" id="GO:0022841">
    <property type="term" value="F:potassium ion leak channel activity"/>
    <property type="evidence" value="ECO:0007669"/>
    <property type="project" value="TreeGrafter"/>
</dbReference>
<feature type="domain" description="Potassium channel" evidence="10">
    <location>
        <begin position="42"/>
        <end position="85"/>
    </location>
</feature>
<evidence type="ECO:0000256" key="4">
    <source>
        <dbReference type="ARBA" id="ARBA00022989"/>
    </source>
</evidence>
<dbReference type="InterPro" id="IPR013099">
    <property type="entry name" value="K_chnl_dom"/>
</dbReference>
<evidence type="ECO:0000256" key="1">
    <source>
        <dbReference type="ARBA" id="ARBA00004141"/>
    </source>
</evidence>
<reference evidence="11 12" key="2">
    <citation type="submission" date="2018-11" db="EMBL/GenBank/DDBJ databases">
        <authorList>
            <consortium name="Pathogen Informatics"/>
        </authorList>
    </citation>
    <scope>NUCLEOTIDE SEQUENCE [LARGE SCALE GENOMIC DNA]</scope>
</reference>
<dbReference type="Proteomes" id="UP000271162">
    <property type="component" value="Unassembled WGS sequence"/>
</dbReference>
<keyword evidence="6 9" id="KW-0472">Membrane</keyword>
<proteinExistence type="predicted"/>
<dbReference type="GO" id="GO:0015271">
    <property type="term" value="F:outward rectifier potassium channel activity"/>
    <property type="evidence" value="ECO:0007669"/>
    <property type="project" value="TreeGrafter"/>
</dbReference>
<evidence type="ECO:0000313" key="12">
    <source>
        <dbReference type="Proteomes" id="UP000271162"/>
    </source>
</evidence>
<keyword evidence="12" id="KW-1185">Reference proteome</keyword>
<comment type="subcellular location">
    <subcellularLocation>
        <location evidence="1">Membrane</location>
        <topology evidence="1">Multi-pass membrane protein</topology>
    </subcellularLocation>
</comment>
<sequence length="86" mass="9591">MLENTQSKDEIATLEDGKVTDGECEQSDENPNDTQAFPLFVLFVVYIASGGLMLATYEPDMDFFKAVYFNFVTLTSIGLGDIVPRR</sequence>
<dbReference type="PANTHER" id="PTHR11003:SF317">
    <property type="entry name" value="POTASSIUM CHANNEL DOMAIN-CONTAINING PROTEIN"/>
    <property type="match status" value="1"/>
</dbReference>
<gene>
    <name evidence="11" type="ORF">NBR_LOCUS13571</name>
</gene>
<feature type="transmembrane region" description="Helical" evidence="9">
    <location>
        <begin position="36"/>
        <end position="57"/>
    </location>
</feature>
<name>A0A0N4YAX2_NIPBR</name>
<dbReference type="EMBL" id="UYSL01021083">
    <property type="protein sequence ID" value="VDL77160.1"/>
    <property type="molecule type" value="Genomic_DNA"/>
</dbReference>
<dbReference type="Pfam" id="PF07885">
    <property type="entry name" value="Ion_trans_2"/>
    <property type="match status" value="1"/>
</dbReference>
<feature type="transmembrane region" description="Helical" evidence="9">
    <location>
        <begin position="63"/>
        <end position="83"/>
    </location>
</feature>
<feature type="compositionally biased region" description="Acidic residues" evidence="8">
    <location>
        <begin position="22"/>
        <end position="31"/>
    </location>
</feature>
<evidence type="ECO:0000256" key="7">
    <source>
        <dbReference type="ARBA" id="ARBA00023303"/>
    </source>
</evidence>
<evidence type="ECO:0000259" key="10">
    <source>
        <dbReference type="Pfam" id="PF07885"/>
    </source>
</evidence>
<evidence type="ECO:0000256" key="2">
    <source>
        <dbReference type="ARBA" id="ARBA00022448"/>
    </source>
</evidence>
<organism evidence="13">
    <name type="scientific">Nippostrongylus brasiliensis</name>
    <name type="common">Rat hookworm</name>
    <dbReference type="NCBI Taxonomy" id="27835"/>
    <lineage>
        <taxon>Eukaryota</taxon>
        <taxon>Metazoa</taxon>
        <taxon>Ecdysozoa</taxon>
        <taxon>Nematoda</taxon>
        <taxon>Chromadorea</taxon>
        <taxon>Rhabditida</taxon>
        <taxon>Rhabditina</taxon>
        <taxon>Rhabditomorpha</taxon>
        <taxon>Strongyloidea</taxon>
        <taxon>Heligmosomidae</taxon>
        <taxon>Nippostrongylus</taxon>
    </lineage>
</organism>
<keyword evidence="4 9" id="KW-1133">Transmembrane helix</keyword>
<feature type="compositionally biased region" description="Basic and acidic residues" evidence="8">
    <location>
        <begin position="1"/>
        <end position="21"/>
    </location>
</feature>
<dbReference type="Gene3D" id="1.10.287.70">
    <property type="match status" value="1"/>
</dbReference>
<dbReference type="SUPFAM" id="SSF81324">
    <property type="entry name" value="Voltage-gated potassium channels"/>
    <property type="match status" value="1"/>
</dbReference>
<protein>
    <submittedName>
        <fullName evidence="13">Ion_trans_2 domain-containing protein</fullName>
    </submittedName>
</protein>
<evidence type="ECO:0000256" key="5">
    <source>
        <dbReference type="ARBA" id="ARBA00023065"/>
    </source>
</evidence>
<dbReference type="PANTHER" id="PTHR11003">
    <property type="entry name" value="POTASSIUM CHANNEL, SUBFAMILY K"/>
    <property type="match status" value="1"/>
</dbReference>
<evidence type="ECO:0000313" key="13">
    <source>
        <dbReference type="WBParaSite" id="NBR_0001357001-mRNA-1"/>
    </source>
</evidence>
<reference evidence="13" key="1">
    <citation type="submission" date="2017-02" db="UniProtKB">
        <authorList>
            <consortium name="WormBaseParasite"/>
        </authorList>
    </citation>
    <scope>IDENTIFICATION</scope>
</reference>
<keyword evidence="5" id="KW-0406">Ion transport</keyword>